<comment type="caution">
    <text evidence="1">The sequence shown here is derived from an EMBL/GenBank/DDBJ whole genome shotgun (WGS) entry which is preliminary data.</text>
</comment>
<organism evidence="1 2">
    <name type="scientific">Pseudaminobacter soli</name>
    <name type="common">ex Li et al. 2025</name>
    <dbReference type="NCBI Taxonomy" id="1295366"/>
    <lineage>
        <taxon>Bacteria</taxon>
        <taxon>Pseudomonadati</taxon>
        <taxon>Pseudomonadota</taxon>
        <taxon>Alphaproteobacteria</taxon>
        <taxon>Hyphomicrobiales</taxon>
        <taxon>Phyllobacteriaceae</taxon>
        <taxon>Pseudaminobacter</taxon>
    </lineage>
</organism>
<dbReference type="Pfam" id="PF19551">
    <property type="entry name" value="DUF6074"/>
    <property type="match status" value="1"/>
</dbReference>
<dbReference type="OrthoDB" id="8117239at2"/>
<protein>
    <submittedName>
        <fullName evidence="1">Uncharacterized protein</fullName>
    </submittedName>
</protein>
<gene>
    <name evidence="1" type="ORF">C7I85_26175</name>
</gene>
<dbReference type="RefSeq" id="WP_106726942.1">
    <property type="nucleotide sequence ID" value="NZ_PXYL01000022.1"/>
</dbReference>
<dbReference type="EMBL" id="PXYL01000022">
    <property type="protein sequence ID" value="PSJ55778.1"/>
    <property type="molecule type" value="Genomic_DNA"/>
</dbReference>
<proteinExistence type="predicted"/>
<dbReference type="InterPro" id="IPR045720">
    <property type="entry name" value="DUF6074"/>
</dbReference>
<sequence length="103" mass="11617">MTGIHADNRGPITIEIIRAPTVAVFPLEFRIGEVREAAKELDSRNRYLGQQWWAAHIKQLRKSLRDLGLSSHQIDHEIQRYGSAVSRSLNLHKQYGSTPDGAA</sequence>
<dbReference type="Proteomes" id="UP000240653">
    <property type="component" value="Unassembled WGS sequence"/>
</dbReference>
<evidence type="ECO:0000313" key="1">
    <source>
        <dbReference type="EMBL" id="PSJ55778.1"/>
    </source>
</evidence>
<evidence type="ECO:0000313" key="2">
    <source>
        <dbReference type="Proteomes" id="UP000240653"/>
    </source>
</evidence>
<name>A0A2P7RZW6_9HYPH</name>
<accession>A0A2P7RZW6</accession>
<keyword evidence="2" id="KW-1185">Reference proteome</keyword>
<reference evidence="1 2" key="1">
    <citation type="submission" date="2018-03" db="EMBL/GenBank/DDBJ databases">
        <title>The draft genome of Mesorhizobium soli JCM 19897.</title>
        <authorList>
            <person name="Li L."/>
            <person name="Liu L."/>
            <person name="Liang L."/>
            <person name="Wang T."/>
            <person name="Zhang X."/>
        </authorList>
    </citation>
    <scope>NUCLEOTIDE SEQUENCE [LARGE SCALE GENOMIC DNA]</scope>
    <source>
        <strain evidence="1 2">JCM 19897</strain>
    </source>
</reference>
<dbReference type="AlphaFoldDB" id="A0A2P7RZW6"/>